<evidence type="ECO:0000256" key="1">
    <source>
        <dbReference type="SAM" id="MobiDB-lite"/>
    </source>
</evidence>
<keyword evidence="2" id="KW-1133">Transmembrane helix</keyword>
<feature type="region of interest" description="Disordered" evidence="1">
    <location>
        <begin position="1"/>
        <end position="27"/>
    </location>
</feature>
<gene>
    <name evidence="3" type="ORF">QLS65_13105</name>
</gene>
<reference evidence="3 4" key="1">
    <citation type="submission" date="2023-04" db="EMBL/GenBank/DDBJ databases">
        <title>Two novel species of Flavobacterium.</title>
        <authorList>
            <person name="Liu Q."/>
            <person name="Xin Y.-H."/>
        </authorList>
    </citation>
    <scope>NUCLEOTIDE SEQUENCE [LARGE SCALE GENOMIC DNA]</scope>
    <source>
        <strain evidence="3 4">LB1P51</strain>
    </source>
</reference>
<dbReference type="EMBL" id="JASCRZ010000006">
    <property type="protein sequence ID" value="MDI5895832.1"/>
    <property type="molecule type" value="Genomic_DNA"/>
</dbReference>
<evidence type="ECO:0000313" key="3">
    <source>
        <dbReference type="EMBL" id="MDI5895832.1"/>
    </source>
</evidence>
<feature type="transmembrane region" description="Helical" evidence="2">
    <location>
        <begin position="164"/>
        <end position="182"/>
    </location>
</feature>
<keyword evidence="2" id="KW-0472">Membrane</keyword>
<accession>A0ABT6VCA5</accession>
<sequence>MSKSFLNSHAVRGLRNNNPGNLKRTKDAWQGKIPFPQSKDATFEQFKEIKFGIRAMLKDLIHDINKGKNTVNALINEYAPSSENDTKAYILNVCKTLGVQPNQKLTTINSKFLVILARAIMKVELGASHTLVTDADINEALQILGEVSTPQLTVTISKNKYKPLIPAVVFLLVFFCSIFTTII</sequence>
<dbReference type="RefSeq" id="WP_282718315.1">
    <property type="nucleotide sequence ID" value="NZ_JASCRZ010000006.1"/>
</dbReference>
<keyword evidence="2" id="KW-0812">Transmembrane</keyword>
<proteinExistence type="predicted"/>
<keyword evidence="4" id="KW-1185">Reference proteome</keyword>
<dbReference type="Proteomes" id="UP001243403">
    <property type="component" value="Unassembled WGS sequence"/>
</dbReference>
<evidence type="ECO:0000313" key="4">
    <source>
        <dbReference type="Proteomes" id="UP001243403"/>
    </source>
</evidence>
<organism evidence="3 4">
    <name type="scientific">Flavobacterium algoritolerans</name>
    <dbReference type="NCBI Taxonomy" id="3041254"/>
    <lineage>
        <taxon>Bacteria</taxon>
        <taxon>Pseudomonadati</taxon>
        <taxon>Bacteroidota</taxon>
        <taxon>Flavobacteriia</taxon>
        <taxon>Flavobacteriales</taxon>
        <taxon>Flavobacteriaceae</taxon>
        <taxon>Flavobacterium</taxon>
    </lineage>
</organism>
<comment type="caution">
    <text evidence="3">The sequence shown here is derived from an EMBL/GenBank/DDBJ whole genome shotgun (WGS) entry which is preliminary data.</text>
</comment>
<evidence type="ECO:0000256" key="2">
    <source>
        <dbReference type="SAM" id="Phobius"/>
    </source>
</evidence>
<protein>
    <submittedName>
        <fullName evidence="3">Uncharacterized protein</fullName>
    </submittedName>
</protein>
<name>A0ABT6VCA5_9FLAO</name>